<keyword evidence="2" id="KW-1185">Reference proteome</keyword>
<protein>
    <recommendedName>
        <fullName evidence="3">Aminotransferase-like plant mobile domain-containing protein</fullName>
    </recommendedName>
</protein>
<dbReference type="EMBL" id="KK914770">
    <property type="protein sequence ID" value="KDP28993.1"/>
    <property type="molecule type" value="Genomic_DNA"/>
</dbReference>
<dbReference type="AlphaFoldDB" id="A0A067K1Q5"/>
<name>A0A067K1Q5_JATCU</name>
<evidence type="ECO:0000313" key="2">
    <source>
        <dbReference type="Proteomes" id="UP000027138"/>
    </source>
</evidence>
<reference evidence="1 2" key="1">
    <citation type="journal article" date="2014" name="PLoS ONE">
        <title>Global Analysis of Gene Expression Profiles in Physic Nut (Jatropha curcas L.) Seedlings Exposed to Salt Stress.</title>
        <authorList>
            <person name="Zhang L."/>
            <person name="Zhang C."/>
            <person name="Wu P."/>
            <person name="Chen Y."/>
            <person name="Li M."/>
            <person name="Jiang H."/>
            <person name="Wu G."/>
        </authorList>
    </citation>
    <scope>NUCLEOTIDE SEQUENCE [LARGE SCALE GENOMIC DNA]</scope>
    <source>
        <strain evidence="2">cv. GZQX0401</strain>
        <tissue evidence="1">Young leaves</tissue>
    </source>
</reference>
<dbReference type="Proteomes" id="UP000027138">
    <property type="component" value="Unassembled WGS sequence"/>
</dbReference>
<dbReference type="OrthoDB" id="1837613at2759"/>
<sequence>MGSVIRRHPAIGDMIAHTGLHLFTAVESSNTYHPLWQALVDRWWDTTDTFHIAVEEWTVTPFEFTVLIGIRISSRSLDVDSALLTPKRLANLLGFTLTLSVGRLYHCSTQYEQLRDLSRVDGDIATTYQLTHACLLLILGCTITHDWGDHVDLAFV</sequence>
<proteinExistence type="predicted"/>
<organism evidence="1 2">
    <name type="scientific">Jatropha curcas</name>
    <name type="common">Barbados nut</name>
    <dbReference type="NCBI Taxonomy" id="180498"/>
    <lineage>
        <taxon>Eukaryota</taxon>
        <taxon>Viridiplantae</taxon>
        <taxon>Streptophyta</taxon>
        <taxon>Embryophyta</taxon>
        <taxon>Tracheophyta</taxon>
        <taxon>Spermatophyta</taxon>
        <taxon>Magnoliopsida</taxon>
        <taxon>eudicotyledons</taxon>
        <taxon>Gunneridae</taxon>
        <taxon>Pentapetalae</taxon>
        <taxon>rosids</taxon>
        <taxon>fabids</taxon>
        <taxon>Malpighiales</taxon>
        <taxon>Euphorbiaceae</taxon>
        <taxon>Crotonoideae</taxon>
        <taxon>Jatropheae</taxon>
        <taxon>Jatropha</taxon>
    </lineage>
</organism>
<evidence type="ECO:0008006" key="3">
    <source>
        <dbReference type="Google" id="ProtNLM"/>
    </source>
</evidence>
<gene>
    <name evidence="1" type="ORF">JCGZ_19537</name>
</gene>
<evidence type="ECO:0000313" key="1">
    <source>
        <dbReference type="EMBL" id="KDP28993.1"/>
    </source>
</evidence>
<accession>A0A067K1Q5</accession>